<dbReference type="AlphaFoldDB" id="B1F8T6"/>
<feature type="domain" description="FAD/NAD(P)-binding" evidence="3">
    <location>
        <begin position="213"/>
        <end position="314"/>
    </location>
</feature>
<comment type="caution">
    <text evidence="4">The sequence shown here is derived from an EMBL/GenBank/DDBJ whole genome shotgun (WGS) entry which is preliminary data.</text>
</comment>
<dbReference type="PRINTS" id="PR00469">
    <property type="entry name" value="PNDRDTASEII"/>
</dbReference>
<evidence type="ECO:0000256" key="1">
    <source>
        <dbReference type="ARBA" id="ARBA00022630"/>
    </source>
</evidence>
<evidence type="ECO:0000313" key="5">
    <source>
        <dbReference type="Proteomes" id="UP000005463"/>
    </source>
</evidence>
<dbReference type="InterPro" id="IPR050097">
    <property type="entry name" value="Ferredoxin-NADP_redctase_2"/>
</dbReference>
<organism evidence="4 5">
    <name type="scientific">Burkholderia ambifaria IOP40-10</name>
    <dbReference type="NCBI Taxonomy" id="396596"/>
    <lineage>
        <taxon>Bacteria</taxon>
        <taxon>Pseudomonadati</taxon>
        <taxon>Pseudomonadota</taxon>
        <taxon>Betaproteobacteria</taxon>
        <taxon>Burkholderiales</taxon>
        <taxon>Burkholderiaceae</taxon>
        <taxon>Burkholderia</taxon>
        <taxon>Burkholderia cepacia complex</taxon>
    </lineage>
</organism>
<dbReference type="Gene3D" id="3.50.50.60">
    <property type="entry name" value="FAD/NAD(P)-binding domain"/>
    <property type="match status" value="2"/>
</dbReference>
<keyword evidence="2" id="KW-0560">Oxidoreductase</keyword>
<dbReference type="PRINTS" id="PR00368">
    <property type="entry name" value="FADPNR"/>
</dbReference>
<dbReference type="GO" id="GO:0016491">
    <property type="term" value="F:oxidoreductase activity"/>
    <property type="evidence" value="ECO:0007669"/>
    <property type="project" value="UniProtKB-KW"/>
</dbReference>
<keyword evidence="1" id="KW-0285">Flavoprotein</keyword>
<dbReference type="PATRIC" id="fig|396596.7.peg.7692"/>
<protein>
    <submittedName>
        <fullName evidence="4">FAD-dependent pyridine nucleotide-disulphide oxidoreductase</fullName>
    </submittedName>
</protein>
<reference evidence="4 5" key="1">
    <citation type="submission" date="2008-03" db="EMBL/GenBank/DDBJ databases">
        <title>Sequencing of the draft genome and assembly of Burkholderia ambifaria IOP40-10.</title>
        <authorList>
            <consortium name="US DOE Joint Genome Institute (JGI-PGF)"/>
            <person name="Copeland A."/>
            <person name="Lucas S."/>
            <person name="Lapidus A."/>
            <person name="Glavina del Rio T."/>
            <person name="Dalin E."/>
            <person name="Tice H."/>
            <person name="Bruce D."/>
            <person name="Goodwin L."/>
            <person name="Pitluck S."/>
            <person name="Larimer F."/>
            <person name="Land M.L."/>
            <person name="Hauser L."/>
            <person name="Tiedje J."/>
            <person name="Richardson P."/>
        </authorList>
    </citation>
    <scope>NUCLEOTIDE SEQUENCE [LARGE SCALE GENOMIC DNA]</scope>
    <source>
        <strain evidence="4 5">IOP40-10</strain>
    </source>
</reference>
<name>B1F8T6_9BURK</name>
<evidence type="ECO:0000313" key="4">
    <source>
        <dbReference type="EMBL" id="EDT06143.1"/>
    </source>
</evidence>
<dbReference type="Pfam" id="PF07992">
    <property type="entry name" value="Pyr_redox_2"/>
    <property type="match status" value="2"/>
</dbReference>
<gene>
    <name evidence="4" type="ORF">BamIOP4010DRAFT_0445</name>
</gene>
<evidence type="ECO:0000256" key="2">
    <source>
        <dbReference type="ARBA" id="ARBA00023002"/>
    </source>
</evidence>
<sequence length="331" mass="35112">MQLLVFHELTVFEARSSLARIPERGEHMQNHHEVIVVGGSFAGLSAAMQLARARRRVLVIDAGRPRNRFAAHAHGFFGQDGKPPARIVADAAAQLAAYPTVQQIAGEVRTAERDASGRFHVTLADGTRASADRLILATGIHDALPALPGLAQRWGVSVLHCPYCHGYEVSDRQLGVLATHPLSVHQAILIPDWGPTTWFTQGVVEPNEEEAALLGARGVRIERSPVVEILGDAPRIEALRLADGQVVPTDALFIGARTEMASDLAQQLGCAFDEGPLGVAIRVDTWKQTSVPGVFAAGDASSLMTNATFASASGVAAGVGAHRSLIFGLDA</sequence>
<dbReference type="PANTHER" id="PTHR48105">
    <property type="entry name" value="THIOREDOXIN REDUCTASE 1-RELATED-RELATED"/>
    <property type="match status" value="1"/>
</dbReference>
<accession>B1F8T6</accession>
<feature type="domain" description="FAD/NAD(P)-binding" evidence="3">
    <location>
        <begin position="33"/>
        <end position="158"/>
    </location>
</feature>
<dbReference type="SUPFAM" id="SSF51905">
    <property type="entry name" value="FAD/NAD(P)-binding domain"/>
    <property type="match status" value="1"/>
</dbReference>
<proteinExistence type="predicted"/>
<dbReference type="Proteomes" id="UP000005463">
    <property type="component" value="Unassembled WGS sequence"/>
</dbReference>
<dbReference type="InterPro" id="IPR036188">
    <property type="entry name" value="FAD/NAD-bd_sf"/>
</dbReference>
<evidence type="ECO:0000259" key="3">
    <source>
        <dbReference type="Pfam" id="PF07992"/>
    </source>
</evidence>
<dbReference type="EMBL" id="ABLC01000003">
    <property type="protein sequence ID" value="EDT06143.1"/>
    <property type="molecule type" value="Genomic_DNA"/>
</dbReference>
<dbReference type="InterPro" id="IPR023753">
    <property type="entry name" value="FAD/NAD-binding_dom"/>
</dbReference>